<dbReference type="InterPro" id="IPR043910">
    <property type="entry name" value="DUF5767"/>
</dbReference>
<dbReference type="KEGG" id="vg:80519411"/>
<accession>A0A6N1NY21</accession>
<proteinExistence type="predicted"/>
<dbReference type="RefSeq" id="YP_010782647.1">
    <property type="nucleotide sequence ID" value="NC_075039.1"/>
</dbReference>
<sequence>MSCNCPCFCGKSNTRPHVKPFETPQEKRQRAREIYAALMELVEKYGIELSRKFTINDDPDELQKEYDMHKEMRNKINQVKFYKQILLNVVCGVEFLNDIYDPFDFKLRDFSKDMASNLDNYTEVMCKLYDKYNNIKPVELSPEAQLGFKVVIDGITYHLSKVLFPNKSTNINIASTYFS</sequence>
<evidence type="ECO:0000313" key="1">
    <source>
        <dbReference type="EMBL" id="QKU35963.1"/>
    </source>
</evidence>
<protein>
    <submittedName>
        <fullName evidence="1">Uncharacterized protein</fullName>
    </submittedName>
</protein>
<dbReference type="GeneID" id="80519411"/>
<reference evidence="1" key="1">
    <citation type="submission" date="2017-01" db="EMBL/GenBank/DDBJ databases">
        <authorList>
            <person name="Assis F.L."/>
            <person name="Abrahao J.S."/>
            <person name="Silva L."/>
            <person name="Khalil J.B."/>
            <person name="Rodrigues R."/>
            <person name="Silva L.S."/>
            <person name="Arantes T."/>
            <person name="Boratto P."/>
            <person name="Andrade M."/>
            <person name="Kroon E.G."/>
            <person name="Ribeiro B."/>
            <person name="Bergier I."/>
            <person name="Seligmann H."/>
            <person name="Ghigo E."/>
            <person name="Colson P."/>
            <person name="Levasseur A."/>
            <person name="Raoult D."/>
            <person name="Scola B.L."/>
        </authorList>
    </citation>
    <scope>NUCLEOTIDE SEQUENCE</scope>
    <source>
        <strain evidence="1">Soda lake</strain>
    </source>
</reference>
<dbReference type="EMBL" id="KY523104">
    <property type="protein sequence ID" value="QKU35963.1"/>
    <property type="molecule type" value="Genomic_DNA"/>
</dbReference>
<name>A0A6N1NY21_9VIRU</name>
<dbReference type="Pfam" id="PF19071">
    <property type="entry name" value="DUF5767"/>
    <property type="match status" value="1"/>
</dbReference>
<reference evidence="1" key="2">
    <citation type="journal article" date="2018" name="Nat. Commun.">
        <title>Tailed giant Tupanvirus possesses the most complete translational apparatus of the known virosphere.</title>
        <authorList>
            <person name="Abrahao J."/>
            <person name="Silva L."/>
            <person name="Silva L.S."/>
            <person name="Khalil J.Y.B."/>
            <person name="Rodrigues R."/>
            <person name="Arantes T."/>
            <person name="Assis F."/>
            <person name="Boratto P."/>
            <person name="Andrade M."/>
            <person name="Kroon E.G."/>
            <person name="Ribeiro B."/>
            <person name="Bergier I."/>
            <person name="Seligmann H."/>
            <person name="Ghigo E."/>
            <person name="Colson P."/>
            <person name="Levasseur A."/>
            <person name="Kroemer G."/>
            <person name="Raoult D."/>
            <person name="La Scola B."/>
        </authorList>
    </citation>
    <scope>NUCLEOTIDE SEQUENCE [LARGE SCALE GENOMIC DNA]</scope>
    <source>
        <strain evidence="1">Soda lake</strain>
    </source>
</reference>
<organism evidence="1">
    <name type="scientific">Tupanvirus soda lake</name>
    <dbReference type="NCBI Taxonomy" id="2126985"/>
    <lineage>
        <taxon>Viruses</taxon>
        <taxon>Varidnaviria</taxon>
        <taxon>Bamfordvirae</taxon>
        <taxon>Nucleocytoviricota</taxon>
        <taxon>Megaviricetes</taxon>
        <taxon>Imitervirales</taxon>
        <taxon>Mimiviridae</taxon>
        <taxon>Megamimivirinae</taxon>
        <taxon>Tupanvirus</taxon>
        <taxon>Tupanvirus salinum</taxon>
    </lineage>
</organism>